<evidence type="ECO:0000256" key="2">
    <source>
        <dbReference type="ARBA" id="ARBA00023157"/>
    </source>
</evidence>
<evidence type="ECO:0000259" key="3">
    <source>
        <dbReference type="SMART" id="SM00560"/>
    </source>
</evidence>
<gene>
    <name evidence="4" type="ORF">A3F54_00005</name>
</gene>
<keyword evidence="2" id="KW-1015">Disulfide bond</keyword>
<keyword evidence="1" id="KW-0732">Signal</keyword>
<reference evidence="4 5" key="1">
    <citation type="journal article" date="2016" name="Nat. Commun.">
        <title>Thousands of microbial genomes shed light on interconnected biogeochemical processes in an aquifer system.</title>
        <authorList>
            <person name="Anantharaman K."/>
            <person name="Brown C.T."/>
            <person name="Hug L.A."/>
            <person name="Sharon I."/>
            <person name="Castelle C.J."/>
            <person name="Probst A.J."/>
            <person name="Thomas B.C."/>
            <person name="Singh A."/>
            <person name="Wilkins M.J."/>
            <person name="Karaoz U."/>
            <person name="Brodie E.L."/>
            <person name="Williams K.H."/>
            <person name="Hubbard S.S."/>
            <person name="Banfield J.F."/>
        </authorList>
    </citation>
    <scope>NUCLEOTIDE SEQUENCE [LARGE SCALE GENOMIC DNA]</scope>
</reference>
<dbReference type="EMBL" id="MHKD01000035">
    <property type="protein sequence ID" value="OGY82263.1"/>
    <property type="molecule type" value="Genomic_DNA"/>
</dbReference>
<evidence type="ECO:0000313" key="4">
    <source>
        <dbReference type="EMBL" id="OGY82263.1"/>
    </source>
</evidence>
<dbReference type="Pfam" id="PF13385">
    <property type="entry name" value="Laminin_G_3"/>
    <property type="match status" value="1"/>
</dbReference>
<evidence type="ECO:0000256" key="1">
    <source>
        <dbReference type="ARBA" id="ARBA00022729"/>
    </source>
</evidence>
<sequence length="626" mass="65143">MRRRFILALLTITAFSFAVTTEYLNFPTIQFSPSTLSGSKTFEGNVTIEGWLNILSGQLFVSNILAINGSNIPAIDNTFELGNRTNRWKNLNVAGSSYLATANGSVGIGTASPVSLLDVNGGTGLWIRGGIGGGLSSGAGEGIRILSESTGNYIFAYNYTSSTAQDLILQNSGGNVGIGTTNPDSKLSITGNISSTTGAVFATSSGSVGINTTPGGVFHIRNAGSDFFVGNGRVGIGTTSPANNLTVIGTVYAEVIHSNFTQASYDGSDAGTVLYLPFSENSGTRAYDRSAFGTDATLNSGTAWNISGVLGPALSFDGINDYVSVPDSDSFTATPGNSLTVAAWVYIPSSPDDYDAIVGKWDNSFPAKKEWLFRFGVGDTIEFRLIDNATGNSRGRSTTVTIPTGVWTHVTGTYNGSTGNDANAGTKIYINGVARDTTDISTAGTFSGMSNTTSKLFLGMVEATTASNENPLLGTIDEVQIWKRVLSEGEIRQSYLRMMPGTSKAYVSIAGNVGINTTTPTHTLSVHGFVNISGSPGNSSFTGDVRIEGTLFGASPLKIGGGLNSSDVITTQSGIALHTSASVPTCNAANRGRLWMTPGGVGVADILSVCTKSALDAFAWQTISLL</sequence>
<evidence type="ECO:0000313" key="5">
    <source>
        <dbReference type="Proteomes" id="UP000176952"/>
    </source>
</evidence>
<organism evidence="4 5">
    <name type="scientific">Candidatus Kerfeldbacteria bacterium RIFCSPHIGHO2_12_FULL_48_17</name>
    <dbReference type="NCBI Taxonomy" id="1798542"/>
    <lineage>
        <taxon>Bacteria</taxon>
        <taxon>Candidatus Kerfeldiibacteriota</taxon>
    </lineage>
</organism>
<accession>A0A1G2AZB5</accession>
<dbReference type="SMART" id="SM00560">
    <property type="entry name" value="LamGL"/>
    <property type="match status" value="1"/>
</dbReference>
<dbReference type="Proteomes" id="UP000176952">
    <property type="component" value="Unassembled WGS sequence"/>
</dbReference>
<dbReference type="Gene3D" id="2.60.120.200">
    <property type="match status" value="1"/>
</dbReference>
<dbReference type="InterPro" id="IPR013320">
    <property type="entry name" value="ConA-like_dom_sf"/>
</dbReference>
<name>A0A1G2AZB5_9BACT</name>
<dbReference type="SUPFAM" id="SSF49899">
    <property type="entry name" value="Concanavalin A-like lectins/glucanases"/>
    <property type="match status" value="1"/>
</dbReference>
<dbReference type="AlphaFoldDB" id="A0A1G2AZB5"/>
<feature type="domain" description="LamG-like jellyroll fold" evidence="3">
    <location>
        <begin position="337"/>
        <end position="489"/>
    </location>
</feature>
<protein>
    <recommendedName>
        <fullName evidence="3">LamG-like jellyroll fold domain-containing protein</fullName>
    </recommendedName>
</protein>
<comment type="caution">
    <text evidence="4">The sequence shown here is derived from an EMBL/GenBank/DDBJ whole genome shotgun (WGS) entry which is preliminary data.</text>
</comment>
<proteinExistence type="predicted"/>
<dbReference type="STRING" id="1798542.A3F54_00005"/>
<dbReference type="InterPro" id="IPR006558">
    <property type="entry name" value="LamG-like"/>
</dbReference>